<proteinExistence type="predicted"/>
<evidence type="ECO:0000259" key="2">
    <source>
        <dbReference type="SMART" id="SM01204"/>
    </source>
</evidence>
<dbReference type="RefSeq" id="WP_181069527.1">
    <property type="nucleotide sequence ID" value="NZ_JAAMRF010000002.1"/>
</dbReference>
<dbReference type="SMART" id="SM01204">
    <property type="entry name" value="FIST_C"/>
    <property type="match status" value="1"/>
</dbReference>
<reference evidence="3 4" key="1">
    <citation type="submission" date="2020-02" db="EMBL/GenBank/DDBJ databases">
        <title>Synteny-based analysis reveals conserved mechanism for high triclosan tolerance in Pseudomonas, as well as instances of horizontal transfer.</title>
        <authorList>
            <person name="Mcfarland A.G."/>
            <person name="Bertucci H.K."/>
            <person name="Litmann E."/>
            <person name="Shen J."/>
            <person name="Huttenhower C."/>
            <person name="Hartmann E.M."/>
        </authorList>
    </citation>
    <scope>NUCLEOTIDE SEQUENCE [LARGE SCALE GENOMIC DNA]</scope>
    <source>
        <strain evidence="3 4">115A1</strain>
    </source>
</reference>
<evidence type="ECO:0000313" key="3">
    <source>
        <dbReference type="EMBL" id="MBA1272571.1"/>
    </source>
</evidence>
<gene>
    <name evidence="3" type="ORF">G7026_04310</name>
</gene>
<feature type="domain" description="FIST C-domain" evidence="2">
    <location>
        <begin position="229"/>
        <end position="369"/>
    </location>
</feature>
<evidence type="ECO:0000313" key="4">
    <source>
        <dbReference type="Proteomes" id="UP000786387"/>
    </source>
</evidence>
<dbReference type="PANTHER" id="PTHR40252:SF2">
    <property type="entry name" value="BLR0328 PROTEIN"/>
    <property type="match status" value="1"/>
</dbReference>
<dbReference type="EMBL" id="JAAMRF010000002">
    <property type="protein sequence ID" value="MBA1272571.1"/>
    <property type="molecule type" value="Genomic_DNA"/>
</dbReference>
<dbReference type="PANTHER" id="PTHR40252">
    <property type="entry name" value="BLR0328 PROTEIN"/>
    <property type="match status" value="1"/>
</dbReference>
<dbReference type="Pfam" id="PF08495">
    <property type="entry name" value="FIST"/>
    <property type="match status" value="1"/>
</dbReference>
<name>A0ABR5YXC8_9GAMM</name>
<organism evidence="3 4">
    <name type="scientific">Stutzerimonas azotifigens</name>
    <dbReference type="NCBI Taxonomy" id="291995"/>
    <lineage>
        <taxon>Bacteria</taxon>
        <taxon>Pseudomonadati</taxon>
        <taxon>Pseudomonadota</taxon>
        <taxon>Gammaproteobacteria</taxon>
        <taxon>Pseudomonadales</taxon>
        <taxon>Pseudomonadaceae</taxon>
        <taxon>Stutzerimonas</taxon>
    </lineage>
</organism>
<dbReference type="Proteomes" id="UP000786387">
    <property type="component" value="Unassembled WGS sequence"/>
</dbReference>
<dbReference type="InterPro" id="IPR013702">
    <property type="entry name" value="FIST_domain_N"/>
</dbReference>
<feature type="domain" description="FIST" evidence="1">
    <location>
        <begin position="33"/>
        <end position="228"/>
    </location>
</feature>
<comment type="caution">
    <text evidence="3">The sequence shown here is derived from an EMBL/GenBank/DDBJ whole genome shotgun (WGS) entry which is preliminary data.</text>
</comment>
<accession>A0ABR5YXC8</accession>
<dbReference type="Pfam" id="PF10442">
    <property type="entry name" value="FIST_C"/>
    <property type="match status" value="1"/>
</dbReference>
<protein>
    <submittedName>
        <fullName evidence="3">FIST domain protein</fullName>
    </submittedName>
</protein>
<dbReference type="SMART" id="SM00897">
    <property type="entry name" value="FIST"/>
    <property type="match status" value="1"/>
</dbReference>
<evidence type="ECO:0000259" key="1">
    <source>
        <dbReference type="SMART" id="SM00897"/>
    </source>
</evidence>
<keyword evidence="4" id="KW-1185">Reference proteome</keyword>
<sequence>MSTNTVAVSTAETDSAVAGAALGEQINAALPLPPHVIIVFAAPTYDHRLLLEALQNAAPSSIIVGASSAGEFTNDTIGVGLATALAIRDEESKFTAQIGHRLKDDPSAAAREIARGFAGAADHSFPHRSALILTDALAGYADTLTDALTFETAGEYQFFGGGAGDNADFQRTTVFHGTQVLSDAAVALEILSRKPLGIGVSHGWEPASEPLRVTEAIGLKLVSLNGLPAIEAFEEHAQAKGEHIDRAAPIPFFLQNIIGIDTGSGYRLRVPLVVNEDGSLHCAAEIPTGSVVRIMKSSHASAAEAAERATDAAITAIGPNLPKAALFFDCVATRLRCGDHFQTEVDAVTSRIGDAALVGCNTHGQIARAEGQFEGFHNCTAVVCLFPN</sequence>
<dbReference type="InterPro" id="IPR019494">
    <property type="entry name" value="FIST_C"/>
</dbReference>